<dbReference type="EMBL" id="CP047344">
    <property type="protein sequence ID" value="QIF92980.1"/>
    <property type="molecule type" value="Genomic_DNA"/>
</dbReference>
<proteinExistence type="predicted"/>
<protein>
    <submittedName>
        <fullName evidence="1">YdhW family putative oxidoreductase system protein</fullName>
    </submittedName>
</protein>
<evidence type="ECO:0000313" key="1">
    <source>
        <dbReference type="EMBL" id="QIF92980.1"/>
    </source>
</evidence>
<keyword evidence="2" id="KW-1185">Reference proteome</keyword>
<dbReference type="Proteomes" id="UP000503287">
    <property type="component" value="Chromosome"/>
</dbReference>
<dbReference type="InterPro" id="IPR058229">
    <property type="entry name" value="YdhW-like"/>
</dbReference>
<evidence type="ECO:0000313" key="2">
    <source>
        <dbReference type="Proteomes" id="UP000503287"/>
    </source>
</evidence>
<organism evidence="1 2">
    <name type="scientific">Proteus vulgaris</name>
    <dbReference type="NCBI Taxonomy" id="585"/>
    <lineage>
        <taxon>Bacteria</taxon>
        <taxon>Pseudomonadati</taxon>
        <taxon>Pseudomonadota</taxon>
        <taxon>Gammaproteobacteria</taxon>
        <taxon>Enterobacterales</taxon>
        <taxon>Morganellaceae</taxon>
        <taxon>Proteus</taxon>
    </lineage>
</organism>
<sequence>MMIEQNASASIPPDIADDADFALEQPDISRRRWLLPLSETGVGRSANTTTALKEEQVEEIAELSAEQHLANAIRQCSKEGELLAISTLYDAPYSLTQEDIVQLETALKSDEFIDIAHLSLNGEDYFYSDEFMSDNFAQLQLLNRHADVCTAIAGVVRFECETYPRPLKQSMLMSEPFHYTASEIEDALTLMKDHPDFQDIQQVLASNDAPYLFSNTLMSYGKARGLTEWIEVEQHENP</sequence>
<name>A0A6G6SH26_PROVU</name>
<gene>
    <name evidence="1" type="ORF">GTH24_03325</name>
</gene>
<accession>A0A6G6SH26</accession>
<dbReference type="NCBIfam" id="NF007411">
    <property type="entry name" value="PRK09947.1"/>
    <property type="match status" value="1"/>
</dbReference>
<dbReference type="AlphaFoldDB" id="A0A6G6SH26"/>
<reference evidence="1 2" key="1">
    <citation type="submission" date="2020-01" db="EMBL/GenBank/DDBJ databases">
        <title>The genomic epidemiology of tigecycline resistance gene tet(X) variants in a swine farm in China.</title>
        <authorList>
            <person name="Peng K."/>
            <person name="Li R."/>
        </authorList>
    </citation>
    <scope>NUCLEOTIDE SEQUENCE [LARGE SCALE GENOMIC DNA]</scope>
    <source>
        <strain evidence="1 2">ZN3</strain>
    </source>
</reference>